<dbReference type="RefSeq" id="WP_016105734.1">
    <property type="nucleotide sequence ID" value="NZ_KB976799.1"/>
</dbReference>
<dbReference type="Pfam" id="PF12978">
    <property type="entry name" value="DUF3862"/>
    <property type="match status" value="1"/>
</dbReference>
<evidence type="ECO:0000256" key="2">
    <source>
        <dbReference type="SAM" id="MobiDB-lite"/>
    </source>
</evidence>
<dbReference type="HOGENOM" id="CLU_1881521_0_0_9"/>
<proteinExistence type="predicted"/>
<accession>R8Q985</accession>
<feature type="compositionally biased region" description="Basic and acidic residues" evidence="2">
    <location>
        <begin position="50"/>
        <end position="71"/>
    </location>
</feature>
<dbReference type="AlphaFoldDB" id="R8Q985"/>
<name>R8Q985_BACCE</name>
<gene>
    <name evidence="3" type="ORF">IIQ_05352</name>
</gene>
<dbReference type="PATRIC" id="fig|1053231.3.peg.3757"/>
<keyword evidence="1" id="KW-0732">Signal</keyword>
<comment type="caution">
    <text evidence="3">The sequence shown here is derived from an EMBL/GenBank/DDBJ whole genome shotgun (WGS) entry which is preliminary data.</text>
</comment>
<dbReference type="EMBL" id="AHEZ01000054">
    <property type="protein sequence ID" value="EOP67399.1"/>
    <property type="molecule type" value="Genomic_DNA"/>
</dbReference>
<dbReference type="Gene3D" id="3.30.1450.10">
    <property type="match status" value="1"/>
</dbReference>
<sequence length="149" mass="16309">MGEIFKFACLGIIALIVLGVIAAITGGGDDKVEAPSTEPKQEVLTTTPVTKEEPKKEEPKKEEPNKEEAPKNKPGISKAEFDQIQNGMSYEEVKNIIGSDGEVMSESGQAGDQFHTIMYSWKNEKGLGANARFMFQEGKLQNKSQFGLK</sequence>
<evidence type="ECO:0000313" key="3">
    <source>
        <dbReference type="EMBL" id="EOP67399.1"/>
    </source>
</evidence>
<protein>
    <recommendedName>
        <fullName evidence="5">DUF3862 domain-containing protein</fullName>
    </recommendedName>
</protein>
<feature type="region of interest" description="Disordered" evidence="2">
    <location>
        <begin position="29"/>
        <end position="86"/>
    </location>
</feature>
<reference evidence="3 4" key="1">
    <citation type="submission" date="2012-12" db="EMBL/GenBank/DDBJ databases">
        <title>The Genome Sequence of Bacillus cereus VD118.</title>
        <authorList>
            <consortium name="The Broad Institute Genome Sequencing Platform"/>
            <consortium name="The Broad Institute Genome Sequencing Center for Infectious Disease"/>
            <person name="Feldgarden M."/>
            <person name="Van der Auwera G.A."/>
            <person name="Mahillon J."/>
            <person name="Duprez V."/>
            <person name="Timmery S."/>
            <person name="Mattelet C."/>
            <person name="Dierick K."/>
            <person name="Sun M."/>
            <person name="Yu Z."/>
            <person name="Zhu L."/>
            <person name="Hu X."/>
            <person name="Shank E.B."/>
            <person name="Swiecicka I."/>
            <person name="Hansen B.M."/>
            <person name="Andrup L."/>
            <person name="Walker B."/>
            <person name="Young S.K."/>
            <person name="Zeng Q."/>
            <person name="Gargeya S."/>
            <person name="Fitzgerald M."/>
            <person name="Haas B."/>
            <person name="Abouelleil A."/>
            <person name="Alvarado L."/>
            <person name="Arachchi H.M."/>
            <person name="Berlin A.M."/>
            <person name="Chapman S.B."/>
            <person name="Dewar J."/>
            <person name="Goldberg J."/>
            <person name="Griggs A."/>
            <person name="Gujja S."/>
            <person name="Hansen M."/>
            <person name="Howarth C."/>
            <person name="Imamovic A."/>
            <person name="Larimer J."/>
            <person name="McCowan C."/>
            <person name="Murphy C."/>
            <person name="Neiman D."/>
            <person name="Pearson M."/>
            <person name="Priest M."/>
            <person name="Roberts A."/>
            <person name="Saif S."/>
            <person name="Shea T."/>
            <person name="Sisk P."/>
            <person name="Sykes S."/>
            <person name="Wortman J."/>
            <person name="Nusbaum C."/>
            <person name="Birren B."/>
        </authorList>
    </citation>
    <scope>NUCLEOTIDE SEQUENCE [LARGE SCALE GENOMIC DNA]</scope>
    <source>
        <strain evidence="3 4">VD118</strain>
    </source>
</reference>
<dbReference type="Proteomes" id="UP000014019">
    <property type="component" value="Unassembled WGS sequence"/>
</dbReference>
<evidence type="ECO:0000256" key="1">
    <source>
        <dbReference type="ARBA" id="ARBA00022729"/>
    </source>
</evidence>
<dbReference type="InterPro" id="IPR024418">
    <property type="entry name" value="DUF3862"/>
</dbReference>
<organism evidence="3 4">
    <name type="scientific">Bacillus cereus VD118</name>
    <dbReference type="NCBI Taxonomy" id="1053231"/>
    <lineage>
        <taxon>Bacteria</taxon>
        <taxon>Bacillati</taxon>
        <taxon>Bacillota</taxon>
        <taxon>Bacilli</taxon>
        <taxon>Bacillales</taxon>
        <taxon>Bacillaceae</taxon>
        <taxon>Bacillus</taxon>
        <taxon>Bacillus cereus group</taxon>
    </lineage>
</organism>
<evidence type="ECO:0008006" key="5">
    <source>
        <dbReference type="Google" id="ProtNLM"/>
    </source>
</evidence>
<dbReference type="InterPro" id="IPR037873">
    <property type="entry name" value="BamE-like"/>
</dbReference>
<evidence type="ECO:0000313" key="4">
    <source>
        <dbReference type="Proteomes" id="UP000014019"/>
    </source>
</evidence>